<keyword evidence="5 7" id="KW-1133">Transmembrane helix</keyword>
<evidence type="ECO:0000256" key="7">
    <source>
        <dbReference type="SAM" id="Phobius"/>
    </source>
</evidence>
<comment type="caution">
    <text evidence="9">The sequence shown here is derived from an EMBL/GenBank/DDBJ whole genome shotgun (WGS) entry which is preliminary data.</text>
</comment>
<keyword evidence="10" id="KW-1185">Reference proteome</keyword>
<reference evidence="9 10" key="1">
    <citation type="submission" date="2019-09" db="EMBL/GenBank/DDBJ databases">
        <title>Genome sequence and assembly of Taibaiella sp.</title>
        <authorList>
            <person name="Chhetri G."/>
        </authorList>
    </citation>
    <scope>NUCLEOTIDE SEQUENCE [LARGE SCALE GENOMIC DNA]</scope>
    <source>
        <strain evidence="9 10">KVB11</strain>
    </source>
</reference>
<evidence type="ECO:0000256" key="5">
    <source>
        <dbReference type="ARBA" id="ARBA00022989"/>
    </source>
</evidence>
<evidence type="ECO:0000256" key="4">
    <source>
        <dbReference type="ARBA" id="ARBA00022692"/>
    </source>
</evidence>
<protein>
    <submittedName>
        <fullName evidence="9">DUF421 domain-containing protein</fullName>
    </submittedName>
</protein>
<dbReference type="PANTHER" id="PTHR34582">
    <property type="entry name" value="UPF0702 TRANSMEMBRANE PROTEIN YCAP"/>
    <property type="match status" value="1"/>
</dbReference>
<dbReference type="Gene3D" id="3.30.240.20">
    <property type="entry name" value="bsu07140 like domains"/>
    <property type="match status" value="1"/>
</dbReference>
<dbReference type="EMBL" id="VWSH01000004">
    <property type="protein sequence ID" value="KAA5532314.1"/>
    <property type="molecule type" value="Genomic_DNA"/>
</dbReference>
<sequence length="180" mass="20271">MDILVLIFGEGKDLTFWQMGCRGIVVFFIAFLLIRISGRRSFGIKTPLDNIIIITLGAVLSRAIVGASAFIPVVFTCLLIVLLHRLLAWLKVHNTKASKVMDGEKILLYMNGAFLQKNLDMALVCIEDVLQGVRECALTDDLSKIEIVYMERNGQISVIKKQPLWYARQLFVKSISKQRG</sequence>
<dbReference type="AlphaFoldDB" id="A0A5M6CB06"/>
<feature type="domain" description="YetF C-terminal" evidence="8">
    <location>
        <begin position="93"/>
        <end position="162"/>
    </location>
</feature>
<evidence type="ECO:0000256" key="3">
    <source>
        <dbReference type="ARBA" id="ARBA00022475"/>
    </source>
</evidence>
<dbReference type="InterPro" id="IPR007353">
    <property type="entry name" value="DUF421"/>
</dbReference>
<keyword evidence="3" id="KW-1003">Cell membrane</keyword>
<evidence type="ECO:0000259" key="8">
    <source>
        <dbReference type="Pfam" id="PF04239"/>
    </source>
</evidence>
<dbReference type="Proteomes" id="UP000323632">
    <property type="component" value="Unassembled WGS sequence"/>
</dbReference>
<proteinExistence type="inferred from homology"/>
<evidence type="ECO:0000256" key="2">
    <source>
        <dbReference type="ARBA" id="ARBA00006448"/>
    </source>
</evidence>
<comment type="similarity">
    <text evidence="2">Belongs to the UPF0702 family.</text>
</comment>
<comment type="subcellular location">
    <subcellularLocation>
        <location evidence="1">Cell membrane</location>
        <topology evidence="1">Multi-pass membrane protein</topology>
    </subcellularLocation>
</comment>
<feature type="transmembrane region" description="Helical" evidence="7">
    <location>
        <begin position="16"/>
        <end position="36"/>
    </location>
</feature>
<dbReference type="RefSeq" id="WP_150033817.1">
    <property type="nucleotide sequence ID" value="NZ_VWSH01000004.1"/>
</dbReference>
<organism evidence="9 10">
    <name type="scientific">Taibaiella lutea</name>
    <dbReference type="NCBI Taxonomy" id="2608001"/>
    <lineage>
        <taxon>Bacteria</taxon>
        <taxon>Pseudomonadati</taxon>
        <taxon>Bacteroidota</taxon>
        <taxon>Chitinophagia</taxon>
        <taxon>Chitinophagales</taxon>
        <taxon>Chitinophagaceae</taxon>
        <taxon>Taibaiella</taxon>
    </lineage>
</organism>
<evidence type="ECO:0000313" key="9">
    <source>
        <dbReference type="EMBL" id="KAA5532314.1"/>
    </source>
</evidence>
<dbReference type="InterPro" id="IPR023090">
    <property type="entry name" value="UPF0702_alpha/beta_dom_sf"/>
</dbReference>
<keyword evidence="4 7" id="KW-0812">Transmembrane</keyword>
<evidence type="ECO:0000313" key="10">
    <source>
        <dbReference type="Proteomes" id="UP000323632"/>
    </source>
</evidence>
<gene>
    <name evidence="9" type="ORF">F0919_16090</name>
</gene>
<name>A0A5M6CB06_9BACT</name>
<dbReference type="Pfam" id="PF04239">
    <property type="entry name" value="DUF421"/>
    <property type="match status" value="1"/>
</dbReference>
<keyword evidence="6 7" id="KW-0472">Membrane</keyword>
<evidence type="ECO:0000256" key="1">
    <source>
        <dbReference type="ARBA" id="ARBA00004651"/>
    </source>
</evidence>
<dbReference type="PANTHER" id="PTHR34582:SF6">
    <property type="entry name" value="UPF0702 TRANSMEMBRANE PROTEIN YCAP"/>
    <property type="match status" value="1"/>
</dbReference>
<accession>A0A5M6CB06</accession>
<dbReference type="GO" id="GO:0005886">
    <property type="term" value="C:plasma membrane"/>
    <property type="evidence" value="ECO:0007669"/>
    <property type="project" value="UniProtKB-SubCell"/>
</dbReference>
<evidence type="ECO:0000256" key="6">
    <source>
        <dbReference type="ARBA" id="ARBA00023136"/>
    </source>
</evidence>